<dbReference type="CDD" id="cd14814">
    <property type="entry name" value="Peptidase_M15"/>
    <property type="match status" value="1"/>
</dbReference>
<sequence>MRGVVVVLLMALVLIPVGEGALAPITAPASADEDLDALAEKAEKAKEDLEEATEDYTDREKDLEAAQDELVDTLHDLQQTELELSDMREPLAEMASTLYKQPDAGVLGLMTSGTIEQDLHVDSYVGKLAEDKDALIEEANDLRDEQVDLTNQAQKLQSETQLAKVELRGDLDALKKQSEESTDELTKELKDRGLDVDAYMAGVECDAEKGRAAKDYPNGLLPQGALCELPQGDHFLRADAAVDFMKMDQAYQDEFGSPMCVTSSYRDLPNQHRVYAEQPPGNAAVPGTSNHGLGQAIDLCGGVQSQGSPQFNWLEANSREYGWFHPAWAYSNPFEPWHWEYER</sequence>
<keyword evidence="4" id="KW-1185">Reference proteome</keyword>
<dbReference type="InterPro" id="IPR009045">
    <property type="entry name" value="Zn_M74/Hedgehog-like"/>
</dbReference>
<reference evidence="3 4" key="1">
    <citation type="submission" date="2020-08" db="EMBL/GenBank/DDBJ databases">
        <title>Sequencing the genomes of 1000 actinobacteria strains.</title>
        <authorList>
            <person name="Klenk H.-P."/>
        </authorList>
    </citation>
    <scope>NUCLEOTIDE SEQUENCE [LARGE SCALE GENOMIC DNA]</scope>
    <source>
        <strain evidence="3 4">DSM 44551</strain>
    </source>
</reference>
<dbReference type="GO" id="GO:0006508">
    <property type="term" value="P:proteolysis"/>
    <property type="evidence" value="ECO:0007669"/>
    <property type="project" value="InterPro"/>
</dbReference>
<protein>
    <submittedName>
        <fullName evidence="3">LAS superfamily LD-carboxypeptidase LdcB</fullName>
    </submittedName>
</protein>
<keyword evidence="1" id="KW-0175">Coiled coil</keyword>
<feature type="domain" description="D-alanyl-D-alanine carboxypeptidase-like core" evidence="2">
    <location>
        <begin position="234"/>
        <end position="341"/>
    </location>
</feature>
<accession>A0A7W8QQN2</accession>
<dbReference type="GO" id="GO:0004180">
    <property type="term" value="F:carboxypeptidase activity"/>
    <property type="evidence" value="ECO:0007669"/>
    <property type="project" value="UniProtKB-KW"/>
</dbReference>
<keyword evidence="3" id="KW-0378">Hydrolase</keyword>
<dbReference type="Gene3D" id="3.30.1380.10">
    <property type="match status" value="1"/>
</dbReference>
<dbReference type="Proteomes" id="UP000572635">
    <property type="component" value="Unassembled WGS sequence"/>
</dbReference>
<dbReference type="PANTHER" id="PTHR34385:SF1">
    <property type="entry name" value="PEPTIDOGLYCAN L-ALANYL-D-GLUTAMATE ENDOPEPTIDASE CWLK"/>
    <property type="match status" value="1"/>
</dbReference>
<dbReference type="AlphaFoldDB" id="A0A7W8QQN2"/>
<proteinExistence type="predicted"/>
<feature type="coiled-coil region" evidence="1">
    <location>
        <begin position="125"/>
        <end position="191"/>
    </location>
</feature>
<dbReference type="PANTHER" id="PTHR34385">
    <property type="entry name" value="D-ALANYL-D-ALANINE CARBOXYPEPTIDASE"/>
    <property type="match status" value="1"/>
</dbReference>
<feature type="coiled-coil region" evidence="1">
    <location>
        <begin position="32"/>
        <end position="83"/>
    </location>
</feature>
<evidence type="ECO:0000313" key="4">
    <source>
        <dbReference type="Proteomes" id="UP000572635"/>
    </source>
</evidence>
<organism evidence="3 4">
    <name type="scientific">Nocardiopsis composta</name>
    <dbReference type="NCBI Taxonomy" id="157465"/>
    <lineage>
        <taxon>Bacteria</taxon>
        <taxon>Bacillati</taxon>
        <taxon>Actinomycetota</taxon>
        <taxon>Actinomycetes</taxon>
        <taxon>Streptosporangiales</taxon>
        <taxon>Nocardiopsidaceae</taxon>
        <taxon>Nocardiopsis</taxon>
    </lineage>
</organism>
<comment type="caution">
    <text evidence="3">The sequence shown here is derived from an EMBL/GenBank/DDBJ whole genome shotgun (WGS) entry which is preliminary data.</text>
</comment>
<evidence type="ECO:0000259" key="2">
    <source>
        <dbReference type="Pfam" id="PF02557"/>
    </source>
</evidence>
<dbReference type="Pfam" id="PF02557">
    <property type="entry name" value="VanY"/>
    <property type="match status" value="1"/>
</dbReference>
<dbReference type="InterPro" id="IPR052179">
    <property type="entry name" value="DD-CPase-like"/>
</dbReference>
<evidence type="ECO:0000313" key="3">
    <source>
        <dbReference type="EMBL" id="MBB5434429.1"/>
    </source>
</evidence>
<dbReference type="InterPro" id="IPR003709">
    <property type="entry name" value="VanY-like_core_dom"/>
</dbReference>
<dbReference type="EMBL" id="JACHDB010000001">
    <property type="protein sequence ID" value="MBB5434429.1"/>
    <property type="molecule type" value="Genomic_DNA"/>
</dbReference>
<keyword evidence="3" id="KW-0121">Carboxypeptidase</keyword>
<keyword evidence="3" id="KW-0645">Protease</keyword>
<gene>
    <name evidence="3" type="ORF">HDA36_004513</name>
</gene>
<evidence type="ECO:0000256" key="1">
    <source>
        <dbReference type="SAM" id="Coils"/>
    </source>
</evidence>
<name>A0A7W8QQN2_9ACTN</name>
<dbReference type="SUPFAM" id="SSF55166">
    <property type="entry name" value="Hedgehog/DD-peptidase"/>
    <property type="match status" value="1"/>
</dbReference>